<dbReference type="GO" id="GO:0003723">
    <property type="term" value="F:RNA binding"/>
    <property type="evidence" value="ECO:0007669"/>
    <property type="project" value="UniProtKB-UniRule"/>
</dbReference>
<protein>
    <submittedName>
        <fullName evidence="4">RNA-binding protein like</fullName>
    </submittedName>
</protein>
<dbReference type="Proteomes" id="UP000241394">
    <property type="component" value="Chromosome LG9"/>
</dbReference>
<dbReference type="FunFam" id="3.30.110.60:FF:000004">
    <property type="entry name" value="RNA-binding CRS1 / YhbY (CRM) domain protein"/>
    <property type="match status" value="1"/>
</dbReference>
<dbReference type="Gramene" id="PSS21693">
    <property type="protein sequence ID" value="PSS21693"/>
    <property type="gene ID" value="CEY00_Acc10742"/>
</dbReference>
<gene>
    <name evidence="4" type="ORF">CEY00_Acc10742</name>
</gene>
<feature type="domain" description="CRM" evidence="3">
    <location>
        <begin position="120"/>
        <end position="219"/>
    </location>
</feature>
<proteinExistence type="predicted"/>
<dbReference type="Gene3D" id="3.30.110.60">
    <property type="entry name" value="YhbY-like"/>
    <property type="match status" value="1"/>
</dbReference>
<dbReference type="EMBL" id="NKQK01000009">
    <property type="protein sequence ID" value="PSS21693.1"/>
    <property type="molecule type" value="Genomic_DNA"/>
</dbReference>
<dbReference type="GO" id="GO:0009507">
    <property type="term" value="C:chloroplast"/>
    <property type="evidence" value="ECO:0007669"/>
    <property type="project" value="TreeGrafter"/>
</dbReference>
<dbReference type="InterPro" id="IPR001890">
    <property type="entry name" value="RNA-binding_CRM"/>
</dbReference>
<keyword evidence="1 2" id="KW-0694">RNA-binding</keyword>
<evidence type="ECO:0000313" key="4">
    <source>
        <dbReference type="EMBL" id="PSS21693.1"/>
    </source>
</evidence>
<dbReference type="PANTHER" id="PTHR47714">
    <property type="entry name" value="CRS1/YHBY DOMAIN CONTAINING PROTEIN, EXPRESSED"/>
    <property type="match status" value="1"/>
</dbReference>
<dbReference type="AlphaFoldDB" id="A0A2R6R6R5"/>
<organism evidence="4 5">
    <name type="scientific">Actinidia chinensis var. chinensis</name>
    <name type="common">Chinese soft-hair kiwi</name>
    <dbReference type="NCBI Taxonomy" id="1590841"/>
    <lineage>
        <taxon>Eukaryota</taxon>
        <taxon>Viridiplantae</taxon>
        <taxon>Streptophyta</taxon>
        <taxon>Embryophyta</taxon>
        <taxon>Tracheophyta</taxon>
        <taxon>Spermatophyta</taxon>
        <taxon>Magnoliopsida</taxon>
        <taxon>eudicotyledons</taxon>
        <taxon>Gunneridae</taxon>
        <taxon>Pentapetalae</taxon>
        <taxon>asterids</taxon>
        <taxon>Ericales</taxon>
        <taxon>Actinidiaceae</taxon>
        <taxon>Actinidia</taxon>
    </lineage>
</organism>
<dbReference type="STRING" id="1590841.A0A2R6R6R5"/>
<comment type="caution">
    <text evidence="4">The sequence shown here is derived from an EMBL/GenBank/DDBJ whole genome shotgun (WGS) entry which is preliminary data.</text>
</comment>
<keyword evidence="5" id="KW-1185">Reference proteome</keyword>
<evidence type="ECO:0000259" key="3">
    <source>
        <dbReference type="PROSITE" id="PS51295"/>
    </source>
</evidence>
<dbReference type="FunCoup" id="A0A2R6R6R5">
    <property type="interactions" value="1143"/>
</dbReference>
<reference evidence="5" key="2">
    <citation type="journal article" date="2018" name="BMC Genomics">
        <title>A manually annotated Actinidia chinensis var. chinensis (kiwifruit) genome highlights the challenges associated with draft genomes and gene prediction in plants.</title>
        <authorList>
            <person name="Pilkington S.M."/>
            <person name="Crowhurst R."/>
            <person name="Hilario E."/>
            <person name="Nardozza S."/>
            <person name="Fraser L."/>
            <person name="Peng Y."/>
            <person name="Gunaseelan K."/>
            <person name="Simpson R."/>
            <person name="Tahir J."/>
            <person name="Deroles S.C."/>
            <person name="Templeton K."/>
            <person name="Luo Z."/>
            <person name="Davy M."/>
            <person name="Cheng C."/>
            <person name="McNeilage M."/>
            <person name="Scaglione D."/>
            <person name="Liu Y."/>
            <person name="Zhang Q."/>
            <person name="Datson P."/>
            <person name="De Silva N."/>
            <person name="Gardiner S.E."/>
            <person name="Bassett H."/>
            <person name="Chagne D."/>
            <person name="McCallum J."/>
            <person name="Dzierzon H."/>
            <person name="Deng C."/>
            <person name="Wang Y.Y."/>
            <person name="Barron L."/>
            <person name="Manako K."/>
            <person name="Bowen J."/>
            <person name="Foster T.M."/>
            <person name="Erridge Z.A."/>
            <person name="Tiffin H."/>
            <person name="Waite C.N."/>
            <person name="Davies K.M."/>
            <person name="Grierson E.P."/>
            <person name="Laing W.A."/>
            <person name="Kirk R."/>
            <person name="Chen X."/>
            <person name="Wood M."/>
            <person name="Montefiori M."/>
            <person name="Brummell D.A."/>
            <person name="Schwinn K.E."/>
            <person name="Catanach A."/>
            <person name="Fullerton C."/>
            <person name="Li D."/>
            <person name="Meiyalaghan S."/>
            <person name="Nieuwenhuizen N."/>
            <person name="Read N."/>
            <person name="Prakash R."/>
            <person name="Hunter D."/>
            <person name="Zhang H."/>
            <person name="McKenzie M."/>
            <person name="Knabel M."/>
            <person name="Harris A."/>
            <person name="Allan A.C."/>
            <person name="Gleave A."/>
            <person name="Chen A."/>
            <person name="Janssen B.J."/>
            <person name="Plunkett B."/>
            <person name="Ampomah-Dwamena C."/>
            <person name="Voogd C."/>
            <person name="Leif D."/>
            <person name="Lafferty D."/>
            <person name="Souleyre E.J.F."/>
            <person name="Varkonyi-Gasic E."/>
            <person name="Gambi F."/>
            <person name="Hanley J."/>
            <person name="Yao J.L."/>
            <person name="Cheung J."/>
            <person name="David K.M."/>
            <person name="Warren B."/>
            <person name="Marsh K."/>
            <person name="Snowden K.C."/>
            <person name="Lin-Wang K."/>
            <person name="Brian L."/>
            <person name="Martinez-Sanchez M."/>
            <person name="Wang M."/>
            <person name="Ileperuma N."/>
            <person name="Macnee N."/>
            <person name="Campin R."/>
            <person name="McAtee P."/>
            <person name="Drummond R.S.M."/>
            <person name="Espley R.V."/>
            <person name="Ireland H.S."/>
            <person name="Wu R."/>
            <person name="Atkinson R.G."/>
            <person name="Karunairetnam S."/>
            <person name="Bulley S."/>
            <person name="Chunkath S."/>
            <person name="Hanley Z."/>
            <person name="Storey R."/>
            <person name="Thrimawithana A.H."/>
            <person name="Thomson S."/>
            <person name="David C."/>
            <person name="Testolin R."/>
            <person name="Huang H."/>
            <person name="Hellens R.P."/>
            <person name="Schaffer R.J."/>
        </authorList>
    </citation>
    <scope>NUCLEOTIDE SEQUENCE [LARGE SCALE GENOMIC DNA]</scope>
    <source>
        <strain evidence="5">cv. Red5</strain>
    </source>
</reference>
<accession>A0A2R6R6R5</accession>
<dbReference type="InterPro" id="IPR035920">
    <property type="entry name" value="YhbY-like_sf"/>
</dbReference>
<dbReference type="SMART" id="SM01103">
    <property type="entry name" value="CRS1_YhbY"/>
    <property type="match status" value="1"/>
</dbReference>
<dbReference type="SUPFAM" id="SSF75471">
    <property type="entry name" value="YhbY-like"/>
    <property type="match status" value="1"/>
</dbReference>
<dbReference type="PANTHER" id="PTHR47714:SF1">
    <property type="entry name" value="RNA-BINDING CRS1 _ YHBY (CRM) DOMAIN PROTEIN"/>
    <property type="match status" value="1"/>
</dbReference>
<sequence>MAALKSSASPPILHHFLNPFAAIRLPSFPLRTTTSLSSRSLLFPSPSLSLSSHPLPLPPHSLSTSQTTLEPIIKYETGEIDDEDDEFETEIEDSESEEDRVLNSSPSTVIKELNTKLPLPNLTVKEKKELASYAHSLGKKLKSQQVGKSGVTDSVATALIETLESNELLKLKIHNSCPGDLDDVVKQLEKATGSIVVGQIGRTVILYRPSLTKLKAEEKKKQAMSAFTRKLQTPRPSFECSSVWKKCSVKDDQDYPGVVDEEAADFRAPLDICYTRPLVLFR</sequence>
<reference evidence="4 5" key="1">
    <citation type="submission" date="2017-07" db="EMBL/GenBank/DDBJ databases">
        <title>An improved, manually edited Actinidia chinensis var. chinensis (kiwifruit) genome highlights the challenges associated with draft genomes and gene prediction in plants.</title>
        <authorList>
            <person name="Pilkington S."/>
            <person name="Crowhurst R."/>
            <person name="Hilario E."/>
            <person name="Nardozza S."/>
            <person name="Fraser L."/>
            <person name="Peng Y."/>
            <person name="Gunaseelan K."/>
            <person name="Simpson R."/>
            <person name="Tahir J."/>
            <person name="Deroles S."/>
            <person name="Templeton K."/>
            <person name="Luo Z."/>
            <person name="Davy M."/>
            <person name="Cheng C."/>
            <person name="Mcneilage M."/>
            <person name="Scaglione D."/>
            <person name="Liu Y."/>
            <person name="Zhang Q."/>
            <person name="Datson P."/>
            <person name="De Silva N."/>
            <person name="Gardiner S."/>
            <person name="Bassett H."/>
            <person name="Chagne D."/>
            <person name="Mccallum J."/>
            <person name="Dzierzon H."/>
            <person name="Deng C."/>
            <person name="Wang Y.-Y."/>
            <person name="Barron N."/>
            <person name="Manako K."/>
            <person name="Bowen J."/>
            <person name="Foster T."/>
            <person name="Erridge Z."/>
            <person name="Tiffin H."/>
            <person name="Waite C."/>
            <person name="Davies K."/>
            <person name="Grierson E."/>
            <person name="Laing W."/>
            <person name="Kirk R."/>
            <person name="Chen X."/>
            <person name="Wood M."/>
            <person name="Montefiori M."/>
            <person name="Brummell D."/>
            <person name="Schwinn K."/>
            <person name="Catanach A."/>
            <person name="Fullerton C."/>
            <person name="Li D."/>
            <person name="Meiyalaghan S."/>
            <person name="Nieuwenhuizen N."/>
            <person name="Read N."/>
            <person name="Prakash R."/>
            <person name="Hunter D."/>
            <person name="Zhang H."/>
            <person name="Mckenzie M."/>
            <person name="Knabel M."/>
            <person name="Harris A."/>
            <person name="Allan A."/>
            <person name="Chen A."/>
            <person name="Janssen B."/>
            <person name="Plunkett B."/>
            <person name="Dwamena C."/>
            <person name="Voogd C."/>
            <person name="Leif D."/>
            <person name="Lafferty D."/>
            <person name="Souleyre E."/>
            <person name="Varkonyi-Gasic E."/>
            <person name="Gambi F."/>
            <person name="Hanley J."/>
            <person name="Yao J.-L."/>
            <person name="Cheung J."/>
            <person name="David K."/>
            <person name="Warren B."/>
            <person name="Marsh K."/>
            <person name="Snowden K."/>
            <person name="Lin-Wang K."/>
            <person name="Brian L."/>
            <person name="Martinez-Sanchez M."/>
            <person name="Wang M."/>
            <person name="Ileperuma N."/>
            <person name="Macnee N."/>
            <person name="Campin R."/>
            <person name="Mcatee P."/>
            <person name="Drummond R."/>
            <person name="Espley R."/>
            <person name="Ireland H."/>
            <person name="Wu R."/>
            <person name="Atkinson R."/>
            <person name="Karunairetnam S."/>
            <person name="Bulley S."/>
            <person name="Chunkath S."/>
            <person name="Hanley Z."/>
            <person name="Storey R."/>
            <person name="Thrimawithana A."/>
            <person name="Thomson S."/>
            <person name="David C."/>
            <person name="Testolin R."/>
        </authorList>
    </citation>
    <scope>NUCLEOTIDE SEQUENCE [LARGE SCALE GENOMIC DNA]</scope>
    <source>
        <strain evidence="5">cv. Red5</strain>
        <tissue evidence="4">Young leaf</tissue>
    </source>
</reference>
<evidence type="ECO:0000256" key="2">
    <source>
        <dbReference type="PROSITE-ProRule" id="PRU00626"/>
    </source>
</evidence>
<dbReference type="PROSITE" id="PS51295">
    <property type="entry name" value="CRM"/>
    <property type="match status" value="1"/>
</dbReference>
<dbReference type="Pfam" id="PF01985">
    <property type="entry name" value="CRS1_YhbY"/>
    <property type="match status" value="1"/>
</dbReference>
<dbReference type="InParanoid" id="A0A2R6R6R5"/>
<evidence type="ECO:0000256" key="1">
    <source>
        <dbReference type="ARBA" id="ARBA00022884"/>
    </source>
</evidence>
<dbReference type="OrthoDB" id="2020593at2759"/>
<evidence type="ECO:0000313" key="5">
    <source>
        <dbReference type="Proteomes" id="UP000241394"/>
    </source>
</evidence>
<name>A0A2R6R6R5_ACTCC</name>